<proteinExistence type="predicted"/>
<keyword evidence="3" id="KW-0547">Nucleotide-binding</keyword>
<gene>
    <name evidence="5" type="ORF">SAMN05216282_11315</name>
</gene>
<evidence type="ECO:0000256" key="2">
    <source>
        <dbReference type="ARBA" id="ARBA00022695"/>
    </source>
</evidence>
<dbReference type="PANTHER" id="PTHR40392:SF1">
    <property type="entry name" value="2-PHOSPHO-L-LACTATE GUANYLYLTRANSFERASE"/>
    <property type="match status" value="1"/>
</dbReference>
<protein>
    <submittedName>
        <fullName evidence="5">2-phospho-L-lactate guanylyltransferase</fullName>
    </submittedName>
</protein>
<dbReference type="PANTHER" id="PTHR40392">
    <property type="entry name" value="2-PHOSPHO-L-LACTATE GUANYLYLTRANSFERASE"/>
    <property type="match status" value="1"/>
</dbReference>
<accession>A0A1G9EP74</accession>
<keyword evidence="6" id="KW-1185">Reference proteome</keyword>
<dbReference type="Proteomes" id="UP000198701">
    <property type="component" value="Unassembled WGS sequence"/>
</dbReference>
<evidence type="ECO:0000256" key="1">
    <source>
        <dbReference type="ARBA" id="ARBA00022679"/>
    </source>
</evidence>
<evidence type="ECO:0000313" key="5">
    <source>
        <dbReference type="EMBL" id="SDK77805.1"/>
    </source>
</evidence>
<organism evidence="5 6">
    <name type="scientific">Cryobacterium psychrotolerans</name>
    <dbReference type="NCBI Taxonomy" id="386301"/>
    <lineage>
        <taxon>Bacteria</taxon>
        <taxon>Bacillati</taxon>
        <taxon>Actinomycetota</taxon>
        <taxon>Actinomycetes</taxon>
        <taxon>Micrococcales</taxon>
        <taxon>Microbacteriaceae</taxon>
        <taxon>Cryobacterium</taxon>
    </lineage>
</organism>
<dbReference type="GO" id="GO:0005525">
    <property type="term" value="F:GTP binding"/>
    <property type="evidence" value="ECO:0007669"/>
    <property type="project" value="UniProtKB-KW"/>
</dbReference>
<dbReference type="InterPro" id="IPR002835">
    <property type="entry name" value="CofC"/>
</dbReference>
<dbReference type="SUPFAM" id="SSF53448">
    <property type="entry name" value="Nucleotide-diphospho-sugar transferases"/>
    <property type="match status" value="1"/>
</dbReference>
<dbReference type="EMBL" id="FNFU01000013">
    <property type="protein sequence ID" value="SDK77805.1"/>
    <property type="molecule type" value="Genomic_DNA"/>
</dbReference>
<sequence length="227" mass="22710">MVPVKGTPEAKSRLGDLPDRGGLADAFALDTVAALLDTPLIGQVFVVTAEEAIAARLAELGAVIVPEVRLDPTDQGDQGDQRGPLNAAIRQGTDAARAAFPGRGIAVVTGDLPALTVADVEAALGLAAAHPLSMVADEEGTGTTALLALAGVPFSPRFGLGSRAAHEAAGHVPLGLPPTASIRRDVDTVDNLAEALQRGVGVHTSALVAGTSVAPGVAAEAPRQIGP</sequence>
<keyword evidence="1 5" id="KW-0808">Transferase</keyword>
<keyword evidence="2 5" id="KW-0548">Nucleotidyltransferase</keyword>
<evidence type="ECO:0000313" key="6">
    <source>
        <dbReference type="Proteomes" id="UP000198701"/>
    </source>
</evidence>
<keyword evidence="4" id="KW-0342">GTP-binding</keyword>
<evidence type="ECO:0000256" key="4">
    <source>
        <dbReference type="ARBA" id="ARBA00023134"/>
    </source>
</evidence>
<evidence type="ECO:0000256" key="3">
    <source>
        <dbReference type="ARBA" id="ARBA00022741"/>
    </source>
</evidence>
<dbReference type="NCBIfam" id="TIGR03552">
    <property type="entry name" value="F420_cofC"/>
    <property type="match status" value="1"/>
</dbReference>
<dbReference type="GO" id="GO:0043814">
    <property type="term" value="F:phospholactate guanylyltransferase activity"/>
    <property type="evidence" value="ECO:0007669"/>
    <property type="project" value="InterPro"/>
</dbReference>
<name>A0A1G9EP74_9MICO</name>
<dbReference type="AlphaFoldDB" id="A0A1G9EP74"/>
<dbReference type="Gene3D" id="3.90.550.10">
    <property type="entry name" value="Spore Coat Polysaccharide Biosynthesis Protein SpsA, Chain A"/>
    <property type="match status" value="1"/>
</dbReference>
<dbReference type="STRING" id="386301.SAMN05216282_11315"/>
<reference evidence="5 6" key="1">
    <citation type="submission" date="2016-10" db="EMBL/GenBank/DDBJ databases">
        <authorList>
            <person name="de Groot N.N."/>
        </authorList>
    </citation>
    <scope>NUCLEOTIDE SEQUENCE [LARGE SCALE GENOMIC DNA]</scope>
    <source>
        <strain evidence="5 6">CGMCC 1.5382</strain>
    </source>
</reference>
<dbReference type="InterPro" id="IPR029044">
    <property type="entry name" value="Nucleotide-diphossugar_trans"/>
</dbReference>